<dbReference type="PANTHER" id="PTHR30590:SF3">
    <property type="entry name" value="HYPOTHETICAL MEMBRANE SPANNING PROTEIN"/>
    <property type="match status" value="1"/>
</dbReference>
<feature type="transmembrane region" description="Helical" evidence="1">
    <location>
        <begin position="222"/>
        <end position="242"/>
    </location>
</feature>
<proteinExistence type="predicted"/>
<dbReference type="InterPro" id="IPR007349">
    <property type="entry name" value="DUF418"/>
</dbReference>
<protein>
    <submittedName>
        <fullName evidence="3">Putative membrane protein</fullName>
    </submittedName>
</protein>
<gene>
    <name evidence="3" type="ORF">UF66_1146</name>
</gene>
<keyword evidence="1" id="KW-0812">Transmembrane</keyword>
<feature type="domain" description="DUF418" evidence="2">
    <location>
        <begin position="146"/>
        <end position="285"/>
    </location>
</feature>
<keyword evidence="1" id="KW-1133">Transmembrane helix</keyword>
<dbReference type="PATRIC" id="fig|74704.6.peg.1178"/>
<dbReference type="Proteomes" id="UP000034455">
    <property type="component" value="Unassembled WGS sequence"/>
</dbReference>
<feature type="transmembrane region" description="Helical" evidence="1">
    <location>
        <begin position="41"/>
        <end position="72"/>
    </location>
</feature>
<organism evidence="3 4">
    <name type="scientific">Staphylococcus cohnii subsp. cohnii</name>
    <dbReference type="NCBI Taxonomy" id="74704"/>
    <lineage>
        <taxon>Bacteria</taxon>
        <taxon>Bacillati</taxon>
        <taxon>Bacillota</taxon>
        <taxon>Bacilli</taxon>
        <taxon>Bacillales</taxon>
        <taxon>Staphylococcaceae</taxon>
        <taxon>Staphylococcus</taxon>
        <taxon>Staphylococcus cohnii species complex</taxon>
    </lineage>
</organism>
<name>A0A0M2NYL3_STACC</name>
<comment type="caution">
    <text evidence="3">The sequence shown here is derived from an EMBL/GenBank/DDBJ whole genome shotgun (WGS) entry which is preliminary data.</text>
</comment>
<feature type="transmembrane region" description="Helical" evidence="1">
    <location>
        <begin position="79"/>
        <end position="98"/>
    </location>
</feature>
<dbReference type="InterPro" id="IPR052529">
    <property type="entry name" value="Bact_Transport_Assoc"/>
</dbReference>
<keyword evidence="1" id="KW-0472">Membrane</keyword>
<feature type="transmembrane region" description="Helical" evidence="1">
    <location>
        <begin position="248"/>
        <end position="270"/>
    </location>
</feature>
<dbReference type="Pfam" id="PF04235">
    <property type="entry name" value="DUF418"/>
    <property type="match status" value="1"/>
</dbReference>
<evidence type="ECO:0000313" key="3">
    <source>
        <dbReference type="EMBL" id="KKI63040.1"/>
    </source>
</evidence>
<evidence type="ECO:0000259" key="2">
    <source>
        <dbReference type="Pfam" id="PF04235"/>
    </source>
</evidence>
<dbReference type="AlphaFoldDB" id="A0A0M2NYL3"/>
<reference evidence="3 4" key="1">
    <citation type="submission" date="2015-03" db="EMBL/GenBank/DDBJ databases">
        <title>Genome Assembly of Staphylococcus cohnii subsp. cohnii strain G22B2.</title>
        <authorList>
            <person name="Nair G."/>
            <person name="Kaur G."/>
            <person name="Khatri I."/>
            <person name="Singh N.K."/>
            <person name="Sathyabama S."/>
            <person name="Maurya S.K."/>
            <person name="Subramanian S."/>
            <person name="Agrewala J.N."/>
            <person name="Mayilraj S."/>
        </authorList>
    </citation>
    <scope>NUCLEOTIDE SEQUENCE [LARGE SCALE GENOMIC DNA]</scope>
    <source>
        <strain evidence="3 4">G22B2</strain>
    </source>
</reference>
<feature type="transmembrane region" description="Helical" evidence="1">
    <location>
        <begin position="7"/>
        <end position="26"/>
    </location>
</feature>
<sequence>MFSLNKFHFIFAFLFGVSTSIFINNIQRKDLTFWVHIRRMILLFIVGALSSLLWYGDILKLYAVMGILLLLFQKIRNKIKLICGALLIIFGNFSPILIKFLEIKGIHIPNVINSFVLLMVMFSTLGHMLLGQALYYVAILTDKSLLPKLKNYWFFFLLLTLSIWICVLFIQNNDLLHSFNQNSGPVIGMFYIFSILLLYQIQPVRKWLSVFIPYGKMAFTNYLGQTIIGVVILTPIFSNYTVHVFGMLLLYAAVIAFQVTFSFIWMRYFLFGPLEWLWRCGTYLKIQPIRK</sequence>
<feature type="transmembrane region" description="Helical" evidence="1">
    <location>
        <begin position="183"/>
        <end position="201"/>
    </location>
</feature>
<accession>A0A0M2NYL3</accession>
<feature type="transmembrane region" description="Helical" evidence="1">
    <location>
        <begin position="118"/>
        <end position="140"/>
    </location>
</feature>
<evidence type="ECO:0000256" key="1">
    <source>
        <dbReference type="SAM" id="Phobius"/>
    </source>
</evidence>
<feature type="transmembrane region" description="Helical" evidence="1">
    <location>
        <begin position="152"/>
        <end position="171"/>
    </location>
</feature>
<evidence type="ECO:0000313" key="4">
    <source>
        <dbReference type="Proteomes" id="UP000034455"/>
    </source>
</evidence>
<dbReference type="EMBL" id="LAKJ01000019">
    <property type="protein sequence ID" value="KKI63040.1"/>
    <property type="molecule type" value="Genomic_DNA"/>
</dbReference>
<dbReference type="PANTHER" id="PTHR30590">
    <property type="entry name" value="INNER MEMBRANE PROTEIN"/>
    <property type="match status" value="1"/>
</dbReference>